<protein>
    <submittedName>
        <fullName evidence="2">Uncharacterized protein</fullName>
    </submittedName>
</protein>
<feature type="signal peptide" evidence="1">
    <location>
        <begin position="1"/>
        <end position="15"/>
    </location>
</feature>
<dbReference type="KEGG" id="apuu:APUU_20663A"/>
<accession>A0A7R8AIM2</accession>
<proteinExistence type="predicted"/>
<organism evidence="2 3">
    <name type="scientific">Aspergillus puulaauensis</name>
    <dbReference type="NCBI Taxonomy" id="1220207"/>
    <lineage>
        <taxon>Eukaryota</taxon>
        <taxon>Fungi</taxon>
        <taxon>Dikarya</taxon>
        <taxon>Ascomycota</taxon>
        <taxon>Pezizomycotina</taxon>
        <taxon>Eurotiomycetes</taxon>
        <taxon>Eurotiomycetidae</taxon>
        <taxon>Eurotiales</taxon>
        <taxon>Aspergillaceae</taxon>
        <taxon>Aspergillus</taxon>
    </lineage>
</organism>
<gene>
    <name evidence="2" type="ORF">APUU_20663A</name>
</gene>
<sequence length="183" mass="16586">MKLVVGLALIAGVLSAPTTPLTDRQVHIGAPAGVAGTSVGFGGSVGVGAHVGAGAGVGGGIGIREVSESKESANAPALETRQLHIGIPAGATGAGAGVGGSVGGSVGVGAHVGAGVGGGIGIREVSSESDDSASTANLEARQLHIGIPAGAVGAGVGVGGSASVGGHVGGGVGAGIGIREASQ</sequence>
<keyword evidence="3" id="KW-1185">Reference proteome</keyword>
<reference evidence="2" key="2">
    <citation type="submission" date="2021-02" db="EMBL/GenBank/DDBJ databases">
        <title>Aspergillus puulaauensis MK2 genome sequence.</title>
        <authorList>
            <person name="Futagami T."/>
            <person name="Mori K."/>
            <person name="Kadooka C."/>
            <person name="Tanaka T."/>
        </authorList>
    </citation>
    <scope>NUCLEOTIDE SEQUENCE</scope>
    <source>
        <strain evidence="2">MK2</strain>
    </source>
</reference>
<evidence type="ECO:0000313" key="3">
    <source>
        <dbReference type="Proteomes" id="UP000654913"/>
    </source>
</evidence>
<reference evidence="2" key="1">
    <citation type="submission" date="2021-01" db="EMBL/GenBank/DDBJ databases">
        <authorList>
            <consortium name="Aspergillus puulaauensis MK2 genome sequencing consortium"/>
            <person name="Kazuki M."/>
            <person name="Futagami T."/>
        </authorList>
    </citation>
    <scope>NUCLEOTIDE SEQUENCE</scope>
    <source>
        <strain evidence="2">MK2</strain>
    </source>
</reference>
<dbReference type="GeneID" id="64970236"/>
<dbReference type="AlphaFoldDB" id="A0A7R8AIM2"/>
<keyword evidence="1" id="KW-0732">Signal</keyword>
<dbReference type="Proteomes" id="UP000654913">
    <property type="component" value="Chromosome 2"/>
</dbReference>
<dbReference type="RefSeq" id="XP_041552425.1">
    <property type="nucleotide sequence ID" value="XM_041699329.1"/>
</dbReference>
<dbReference type="EMBL" id="AP024444">
    <property type="protein sequence ID" value="BCS20231.1"/>
    <property type="molecule type" value="Genomic_DNA"/>
</dbReference>
<name>A0A7R8AIM2_9EURO</name>
<evidence type="ECO:0000256" key="1">
    <source>
        <dbReference type="SAM" id="SignalP"/>
    </source>
</evidence>
<feature type="chain" id="PRO_5030538117" evidence="1">
    <location>
        <begin position="16"/>
        <end position="183"/>
    </location>
</feature>
<evidence type="ECO:0000313" key="2">
    <source>
        <dbReference type="EMBL" id="BCS20231.1"/>
    </source>
</evidence>